<feature type="transmembrane region" description="Helical" evidence="9">
    <location>
        <begin position="50"/>
        <end position="70"/>
    </location>
</feature>
<feature type="transmembrane region" description="Helical" evidence="9">
    <location>
        <begin position="444"/>
        <end position="468"/>
    </location>
</feature>
<dbReference type="PROSITE" id="PS50850">
    <property type="entry name" value="MFS"/>
    <property type="match status" value="1"/>
</dbReference>
<dbReference type="EMBL" id="QXGB01005034">
    <property type="protein sequence ID" value="KAE9164221.1"/>
    <property type="molecule type" value="Genomic_DNA"/>
</dbReference>
<evidence type="ECO:0000256" key="3">
    <source>
        <dbReference type="ARBA" id="ARBA00022592"/>
    </source>
</evidence>
<proteinExistence type="inferred from homology"/>
<dbReference type="OrthoDB" id="433512at2759"/>
<evidence type="ECO:0000313" key="12">
    <source>
        <dbReference type="EMBL" id="KAE9267969.1"/>
    </source>
</evidence>
<dbReference type="Proteomes" id="UP000437068">
    <property type="component" value="Unassembled WGS sequence"/>
</dbReference>
<dbReference type="Pfam" id="PF00083">
    <property type="entry name" value="Sugar_tr"/>
    <property type="match status" value="2"/>
</dbReference>
<keyword evidence="2" id="KW-0813">Transport</keyword>
<feature type="transmembrane region" description="Helical" evidence="9">
    <location>
        <begin position="117"/>
        <end position="139"/>
    </location>
</feature>
<evidence type="ECO:0000259" key="10">
    <source>
        <dbReference type="PROSITE" id="PS50850"/>
    </source>
</evidence>
<sequence length="528" mass="57012">MLICATTATDRRTVSASLAHFRICFIGAQPPRSSPSIPSKQVNKSIMNKFLVRGLGFYNDAYDLFVMNVANVVLTEQYGSDTYSSTMKSWVSAGAIIGAIIGQLAFGFLGDVFGRKVNMIFTCCLLILGGVLCAAAYAGDGRSTLWFLVAARLILGIGIGGEYPLAASTTAEDSTDSADRNTAVAKTFALQGVGQVTAAIMGNLLVQAFADGKPGENSGARLEAVWRILFALGVIPAVVVCYFRFTAEETAAYKNAHQRGQLAQATTQQQARLGFILRHYGVSLLGTAGTWFLFDIVYYSQNLFSASILKVVGLSNPSLQQVTTEVAFVSLMALPGYFVAVYAINRLGRKKMQLQGFFFMTVLCLVMAIFWDDLRDQSILFIILYGLTLFFSNFGPNMSTFVLPTEMFPTPIRSTCHGISAAAGKAGAAIGSFGFSIWVENESYGYAGAFYTFAGIAAVSIPLTWFCVFDNTKGIDEMDADFYHRLNGADDFTRESFNSLAKISDAGSANMNTTPGVYKQVSTPTTLV</sequence>
<evidence type="ECO:0000313" key="14">
    <source>
        <dbReference type="Proteomes" id="UP000437068"/>
    </source>
</evidence>
<keyword evidence="5" id="KW-0769">Symport</keyword>
<evidence type="ECO:0000256" key="9">
    <source>
        <dbReference type="SAM" id="Phobius"/>
    </source>
</evidence>
<accession>A0A6A3VN97</accession>
<dbReference type="EMBL" id="QXGE01005277">
    <property type="protein sequence ID" value="KAE9267969.1"/>
    <property type="molecule type" value="Genomic_DNA"/>
</dbReference>
<evidence type="ECO:0000256" key="7">
    <source>
        <dbReference type="ARBA" id="ARBA00023136"/>
    </source>
</evidence>
<evidence type="ECO:0000313" key="13">
    <source>
        <dbReference type="Proteomes" id="UP000433483"/>
    </source>
</evidence>
<reference evidence="13 14" key="1">
    <citation type="submission" date="2018-08" db="EMBL/GenBank/DDBJ databases">
        <title>Genomic investigation of the strawberry pathogen Phytophthora fragariae indicates pathogenicity is determined by transcriptional variation in three key races.</title>
        <authorList>
            <person name="Adams T.M."/>
            <person name="Armitage A.D."/>
            <person name="Sobczyk M.K."/>
            <person name="Bates H.J."/>
            <person name="Dunwell J.M."/>
            <person name="Nellist C.F."/>
            <person name="Harrison R.J."/>
        </authorList>
    </citation>
    <scope>NUCLEOTIDE SEQUENCE [LARGE SCALE GENOMIC DNA]</scope>
    <source>
        <strain evidence="12 14">A4</strain>
        <strain evidence="11 13">NOV-27</strain>
    </source>
</reference>
<gene>
    <name evidence="12" type="ORF">PF001_g29856</name>
    <name evidence="11" type="ORF">PF005_g30122</name>
</gene>
<keyword evidence="3" id="KW-0592">Phosphate transport</keyword>
<dbReference type="GO" id="GO:0015293">
    <property type="term" value="F:symporter activity"/>
    <property type="evidence" value="ECO:0007669"/>
    <property type="project" value="UniProtKB-KW"/>
</dbReference>
<keyword evidence="4 9" id="KW-0812">Transmembrane</keyword>
<dbReference type="PANTHER" id="PTHR23508">
    <property type="entry name" value="CARBOXYLIC ACID TRANSPORTER PROTEIN HOMOLOG"/>
    <property type="match status" value="1"/>
</dbReference>
<keyword evidence="7 9" id="KW-0472">Membrane</keyword>
<feature type="transmembrane region" description="Helical" evidence="9">
    <location>
        <begin position="319"/>
        <end position="342"/>
    </location>
</feature>
<evidence type="ECO:0000256" key="1">
    <source>
        <dbReference type="ARBA" id="ARBA00004141"/>
    </source>
</evidence>
<dbReference type="Proteomes" id="UP000433483">
    <property type="component" value="Unassembled WGS sequence"/>
</dbReference>
<evidence type="ECO:0000256" key="6">
    <source>
        <dbReference type="ARBA" id="ARBA00022989"/>
    </source>
</evidence>
<evidence type="ECO:0000256" key="8">
    <source>
        <dbReference type="ARBA" id="ARBA00044504"/>
    </source>
</evidence>
<dbReference type="GO" id="GO:0006817">
    <property type="term" value="P:phosphate ion transport"/>
    <property type="evidence" value="ECO:0007669"/>
    <property type="project" value="UniProtKB-KW"/>
</dbReference>
<name>A0A6A3VN97_9STRA</name>
<feature type="transmembrane region" description="Helical" evidence="9">
    <location>
        <begin position="90"/>
        <end position="110"/>
    </location>
</feature>
<evidence type="ECO:0000256" key="5">
    <source>
        <dbReference type="ARBA" id="ARBA00022847"/>
    </source>
</evidence>
<comment type="subcellular location">
    <subcellularLocation>
        <location evidence="1">Membrane</location>
        <topology evidence="1">Multi-pass membrane protein</topology>
    </subcellularLocation>
</comment>
<feature type="transmembrane region" description="Helical" evidence="9">
    <location>
        <begin position="188"/>
        <end position="209"/>
    </location>
</feature>
<feature type="transmembrane region" description="Helical" evidence="9">
    <location>
        <begin position="416"/>
        <end position="438"/>
    </location>
</feature>
<dbReference type="InterPro" id="IPR020846">
    <property type="entry name" value="MFS_dom"/>
</dbReference>
<organism evidence="11 13">
    <name type="scientific">Phytophthora fragariae</name>
    <dbReference type="NCBI Taxonomy" id="53985"/>
    <lineage>
        <taxon>Eukaryota</taxon>
        <taxon>Sar</taxon>
        <taxon>Stramenopiles</taxon>
        <taxon>Oomycota</taxon>
        <taxon>Peronosporomycetes</taxon>
        <taxon>Peronosporales</taxon>
        <taxon>Peronosporaceae</taxon>
        <taxon>Phytophthora</taxon>
    </lineage>
</organism>
<keyword evidence="6 9" id="KW-1133">Transmembrane helix</keyword>
<evidence type="ECO:0000256" key="2">
    <source>
        <dbReference type="ARBA" id="ARBA00022448"/>
    </source>
</evidence>
<feature type="transmembrane region" description="Helical" evidence="9">
    <location>
        <begin position="280"/>
        <end position="299"/>
    </location>
</feature>
<protein>
    <recommendedName>
        <fullName evidence="10">Major facilitator superfamily (MFS) profile domain-containing protein</fullName>
    </recommendedName>
</protein>
<dbReference type="FunFam" id="1.20.1250.20:FF:000175">
    <property type="entry name" value="Inorganic phosphate transporter 1-6"/>
    <property type="match status" value="1"/>
</dbReference>
<comment type="similarity">
    <text evidence="8">Belongs to the major facilitator superfamily. Phosphate:H(+) symporter (TC 2.A.1.9) family.</text>
</comment>
<dbReference type="GO" id="GO:0046943">
    <property type="term" value="F:carboxylic acid transmembrane transporter activity"/>
    <property type="evidence" value="ECO:0007669"/>
    <property type="project" value="TreeGrafter"/>
</dbReference>
<feature type="transmembrane region" description="Helical" evidence="9">
    <location>
        <begin position="145"/>
        <end position="167"/>
    </location>
</feature>
<dbReference type="InterPro" id="IPR005828">
    <property type="entry name" value="MFS_sugar_transport-like"/>
</dbReference>
<keyword evidence="13" id="KW-1185">Reference proteome</keyword>
<feature type="domain" description="Major facilitator superfamily (MFS) profile" evidence="10">
    <location>
        <begin position="49"/>
        <end position="472"/>
    </location>
</feature>
<feature type="transmembrane region" description="Helical" evidence="9">
    <location>
        <begin position="377"/>
        <end position="395"/>
    </location>
</feature>
<feature type="transmembrane region" description="Helical" evidence="9">
    <location>
        <begin position="224"/>
        <end position="245"/>
    </location>
</feature>
<dbReference type="PANTHER" id="PTHR23508:SF10">
    <property type="entry name" value="CARBOXYLIC ACID TRANSPORTER PROTEIN HOMOLOG"/>
    <property type="match status" value="1"/>
</dbReference>
<comment type="caution">
    <text evidence="11">The sequence shown here is derived from an EMBL/GenBank/DDBJ whole genome shotgun (WGS) entry which is preliminary data.</text>
</comment>
<dbReference type="GO" id="GO:0005886">
    <property type="term" value="C:plasma membrane"/>
    <property type="evidence" value="ECO:0007669"/>
    <property type="project" value="TreeGrafter"/>
</dbReference>
<dbReference type="SUPFAM" id="SSF103473">
    <property type="entry name" value="MFS general substrate transporter"/>
    <property type="match status" value="1"/>
</dbReference>
<feature type="transmembrane region" description="Helical" evidence="9">
    <location>
        <begin position="354"/>
        <end position="371"/>
    </location>
</feature>
<dbReference type="Gene3D" id="1.20.1250.20">
    <property type="entry name" value="MFS general substrate transporter like domains"/>
    <property type="match status" value="1"/>
</dbReference>
<dbReference type="InterPro" id="IPR036259">
    <property type="entry name" value="MFS_trans_sf"/>
</dbReference>
<evidence type="ECO:0000256" key="4">
    <source>
        <dbReference type="ARBA" id="ARBA00022692"/>
    </source>
</evidence>
<evidence type="ECO:0000313" key="11">
    <source>
        <dbReference type="EMBL" id="KAE9164221.1"/>
    </source>
</evidence>
<dbReference type="AlphaFoldDB" id="A0A6A3VN97"/>